<evidence type="ECO:0000313" key="2">
    <source>
        <dbReference type="Proteomes" id="UP000507470"/>
    </source>
</evidence>
<dbReference type="OrthoDB" id="10066461at2759"/>
<dbReference type="AlphaFoldDB" id="A0A6J8BYP5"/>
<name>A0A6J8BYP5_MYTCO</name>
<proteinExistence type="predicted"/>
<organism evidence="1 2">
    <name type="scientific">Mytilus coruscus</name>
    <name type="common">Sea mussel</name>
    <dbReference type="NCBI Taxonomy" id="42192"/>
    <lineage>
        <taxon>Eukaryota</taxon>
        <taxon>Metazoa</taxon>
        <taxon>Spiralia</taxon>
        <taxon>Lophotrochozoa</taxon>
        <taxon>Mollusca</taxon>
        <taxon>Bivalvia</taxon>
        <taxon>Autobranchia</taxon>
        <taxon>Pteriomorphia</taxon>
        <taxon>Mytilida</taxon>
        <taxon>Mytiloidea</taxon>
        <taxon>Mytilidae</taxon>
        <taxon>Mytilinae</taxon>
        <taxon>Mytilus</taxon>
    </lineage>
</organism>
<protein>
    <submittedName>
        <fullName evidence="1">Uncharacterized protein</fullName>
    </submittedName>
</protein>
<sequence length="465" mass="53870">MNKRGPIWSESTVNLYSLLLNYGGPVAVDLMRRNLGGPSLSRVYLQARQIIPIETSLTKTSFRNAAEFYKKVCKDVDIKSIIFTIAVHATPVLPLIRAKGNKLLGFATNKDIIVQSAEDVIQVFKDVSLPRAQQTYVFALVPLRSDIPYCILAAPTVVKGENQGTALNWLIKSKEWGQQYNLNIYGLGADGDSKIRSFYVHRYLKDHGCNDFTIDRHDFTFSLPQNQLDSIDCPFPDPRHLLKKWRNQLLNIRRLLVMGDHLVQLEHLMELANIEELKHTLGLWKTDIRVNDKQNVNAAIRLFNPNVQSHLKEYGGDKYAGTIVYLHLGQILNEIYFNKELSIRKRIKFSWTLVQFCRLWKTCIVLSKYKTDKTFISDQTYNDVIIAGHSFILMTKLHFLHHKNQPFEPWTWGSNSCEDIFSKSRCFIRTKNNFCYAEFLDICRRIQKVTETECDFNKSSKKKYF</sequence>
<gene>
    <name evidence="1" type="ORF">MCOR_23250</name>
</gene>
<keyword evidence="2" id="KW-1185">Reference proteome</keyword>
<accession>A0A6J8BYP5</accession>
<dbReference type="Proteomes" id="UP000507470">
    <property type="component" value="Unassembled WGS sequence"/>
</dbReference>
<reference evidence="1 2" key="1">
    <citation type="submission" date="2020-06" db="EMBL/GenBank/DDBJ databases">
        <authorList>
            <person name="Li R."/>
            <person name="Bekaert M."/>
        </authorList>
    </citation>
    <scope>NUCLEOTIDE SEQUENCE [LARGE SCALE GENOMIC DNA]</scope>
    <source>
        <strain evidence="2">wild</strain>
    </source>
</reference>
<dbReference type="EMBL" id="CACVKT020004087">
    <property type="protein sequence ID" value="CAC5387954.1"/>
    <property type="molecule type" value="Genomic_DNA"/>
</dbReference>
<evidence type="ECO:0000313" key="1">
    <source>
        <dbReference type="EMBL" id="CAC5387954.1"/>
    </source>
</evidence>